<dbReference type="eggNOG" id="KOG1840">
    <property type="taxonomic scope" value="Eukaryota"/>
</dbReference>
<dbReference type="Gene3D" id="1.25.40.10">
    <property type="entry name" value="Tetratricopeptide repeat domain"/>
    <property type="match status" value="2"/>
</dbReference>
<dbReference type="PANTHER" id="PTHR46082">
    <property type="entry name" value="ATP/GTP-BINDING PROTEIN-RELATED"/>
    <property type="match status" value="1"/>
</dbReference>
<reference evidence="1" key="2">
    <citation type="submission" date="2024-10" db="UniProtKB">
        <authorList>
            <consortium name="EnsemblProtists"/>
        </authorList>
    </citation>
    <scope>IDENTIFICATION</scope>
</reference>
<dbReference type="RefSeq" id="XP_005785378.1">
    <property type="nucleotide sequence ID" value="XM_005785321.1"/>
</dbReference>
<proteinExistence type="predicted"/>
<dbReference type="PaxDb" id="2903-EOD32949"/>
<evidence type="ECO:0000313" key="1">
    <source>
        <dbReference type="EnsemblProtists" id="EOD32949"/>
    </source>
</evidence>
<dbReference type="InterPro" id="IPR053137">
    <property type="entry name" value="NLR-like"/>
</dbReference>
<dbReference type="STRING" id="2903.R1FI44"/>
<dbReference type="SUPFAM" id="SSF48452">
    <property type="entry name" value="TPR-like"/>
    <property type="match status" value="2"/>
</dbReference>
<dbReference type="Pfam" id="PF13424">
    <property type="entry name" value="TPR_12"/>
    <property type="match status" value="2"/>
</dbReference>
<dbReference type="EnsemblProtists" id="EOD32949">
    <property type="protein sequence ID" value="EOD32949"/>
    <property type="gene ID" value="EMIHUDRAFT_467862"/>
</dbReference>
<dbReference type="GeneID" id="17278221"/>
<sequence length="473" mass="50513">MRLAGSRLSSRPLLALRGRLGAASVLGRRGLHLGVEADPRRMTFVDPTVPEETPSREREEEQELRSLNGMAQAYREAGDLTRAEAYFARVLARRRALHGSDDPRTLYAMGHLTAVLAARGSLHAAVTLAKKQCAASLRTLGPCHPDTLLCHGHAVSLLSQVGRHEEAEETARLTHSSCAAYHGEAHPTTLIALSQLGQALIAVNKLDEAETCLRTEVALSTDSLGGSHPETRIACSNLASALVAQARVLADAMPDLSASKLSEAEALFRAQLDACAELSALVLGPAHEDTLSAQEAHARVLGHLSRYEEAVALLRASRGEAHPATLALMAEATQKYHDEGRPSQAEPLARELVAACARRLGEGHTLTVRYSWMLAVLLRQQGKGDEAAAITGEWGALPSDLPASLPTARGHKPAPHSVVDYVELGQFSHTLQTVSFEDNYSKDLVSLGHGAAELPLGELGGGGFAFHFETPSY</sequence>
<dbReference type="AlphaFoldDB" id="A0A0D3KB14"/>
<protein>
    <recommendedName>
        <fullName evidence="3">Kinesin light chain</fullName>
    </recommendedName>
</protein>
<dbReference type="PANTHER" id="PTHR46082:SF6">
    <property type="entry name" value="AAA+ ATPASE DOMAIN-CONTAINING PROTEIN-RELATED"/>
    <property type="match status" value="1"/>
</dbReference>
<keyword evidence="2" id="KW-1185">Reference proteome</keyword>
<dbReference type="HOGENOM" id="CLU_578026_0_0_1"/>
<name>A0A0D3KB14_EMIH1</name>
<dbReference type="KEGG" id="ehx:EMIHUDRAFT_467862"/>
<accession>A0A0D3KB14</accession>
<dbReference type="Proteomes" id="UP000013827">
    <property type="component" value="Unassembled WGS sequence"/>
</dbReference>
<evidence type="ECO:0008006" key="3">
    <source>
        <dbReference type="Google" id="ProtNLM"/>
    </source>
</evidence>
<reference evidence="2" key="1">
    <citation type="journal article" date="2013" name="Nature">
        <title>Pan genome of the phytoplankton Emiliania underpins its global distribution.</title>
        <authorList>
            <person name="Read B.A."/>
            <person name="Kegel J."/>
            <person name="Klute M.J."/>
            <person name="Kuo A."/>
            <person name="Lefebvre S.C."/>
            <person name="Maumus F."/>
            <person name="Mayer C."/>
            <person name="Miller J."/>
            <person name="Monier A."/>
            <person name="Salamov A."/>
            <person name="Young J."/>
            <person name="Aguilar M."/>
            <person name="Claverie J.M."/>
            <person name="Frickenhaus S."/>
            <person name="Gonzalez K."/>
            <person name="Herman E.K."/>
            <person name="Lin Y.C."/>
            <person name="Napier J."/>
            <person name="Ogata H."/>
            <person name="Sarno A.F."/>
            <person name="Shmutz J."/>
            <person name="Schroeder D."/>
            <person name="de Vargas C."/>
            <person name="Verret F."/>
            <person name="von Dassow P."/>
            <person name="Valentin K."/>
            <person name="Van de Peer Y."/>
            <person name="Wheeler G."/>
            <person name="Dacks J.B."/>
            <person name="Delwiche C.F."/>
            <person name="Dyhrman S.T."/>
            <person name="Glockner G."/>
            <person name="John U."/>
            <person name="Richards T."/>
            <person name="Worden A.Z."/>
            <person name="Zhang X."/>
            <person name="Grigoriev I.V."/>
            <person name="Allen A.E."/>
            <person name="Bidle K."/>
            <person name="Borodovsky M."/>
            <person name="Bowler C."/>
            <person name="Brownlee C."/>
            <person name="Cock J.M."/>
            <person name="Elias M."/>
            <person name="Gladyshev V.N."/>
            <person name="Groth M."/>
            <person name="Guda C."/>
            <person name="Hadaegh A."/>
            <person name="Iglesias-Rodriguez M.D."/>
            <person name="Jenkins J."/>
            <person name="Jones B.M."/>
            <person name="Lawson T."/>
            <person name="Leese F."/>
            <person name="Lindquist E."/>
            <person name="Lobanov A."/>
            <person name="Lomsadze A."/>
            <person name="Malik S.B."/>
            <person name="Marsh M.E."/>
            <person name="Mackinder L."/>
            <person name="Mock T."/>
            <person name="Mueller-Roeber B."/>
            <person name="Pagarete A."/>
            <person name="Parker M."/>
            <person name="Probert I."/>
            <person name="Quesneville H."/>
            <person name="Raines C."/>
            <person name="Rensing S.A."/>
            <person name="Riano-Pachon D.M."/>
            <person name="Richier S."/>
            <person name="Rokitta S."/>
            <person name="Shiraiwa Y."/>
            <person name="Soanes D.M."/>
            <person name="van der Giezen M."/>
            <person name="Wahlund T.M."/>
            <person name="Williams B."/>
            <person name="Wilson W."/>
            <person name="Wolfe G."/>
            <person name="Wurch L.L."/>
        </authorList>
    </citation>
    <scope>NUCLEOTIDE SEQUENCE</scope>
</reference>
<dbReference type="InterPro" id="IPR011990">
    <property type="entry name" value="TPR-like_helical_dom_sf"/>
</dbReference>
<evidence type="ECO:0000313" key="2">
    <source>
        <dbReference type="Proteomes" id="UP000013827"/>
    </source>
</evidence>
<organism evidence="1 2">
    <name type="scientific">Emiliania huxleyi (strain CCMP1516)</name>
    <dbReference type="NCBI Taxonomy" id="280463"/>
    <lineage>
        <taxon>Eukaryota</taxon>
        <taxon>Haptista</taxon>
        <taxon>Haptophyta</taxon>
        <taxon>Prymnesiophyceae</taxon>
        <taxon>Isochrysidales</taxon>
        <taxon>Noelaerhabdaceae</taxon>
        <taxon>Emiliania</taxon>
    </lineage>
</organism>